<dbReference type="InterPro" id="IPR036875">
    <property type="entry name" value="Znf_CCHC_sf"/>
</dbReference>
<dbReference type="GO" id="GO:0019899">
    <property type="term" value="F:enzyme binding"/>
    <property type="evidence" value="ECO:0007669"/>
    <property type="project" value="UniProtKB-ARBA"/>
</dbReference>
<keyword evidence="1" id="KW-0862">Zinc</keyword>
<dbReference type="PROSITE" id="PS50158">
    <property type="entry name" value="ZF_CCHC"/>
    <property type="match status" value="1"/>
</dbReference>
<organism evidence="4">
    <name type="scientific">Trichuris suis</name>
    <name type="common">pig whipworm</name>
    <dbReference type="NCBI Taxonomy" id="68888"/>
    <lineage>
        <taxon>Eukaryota</taxon>
        <taxon>Metazoa</taxon>
        <taxon>Ecdysozoa</taxon>
        <taxon>Nematoda</taxon>
        <taxon>Enoplea</taxon>
        <taxon>Dorylaimia</taxon>
        <taxon>Trichinellida</taxon>
        <taxon>Trichuridae</taxon>
        <taxon>Trichuris</taxon>
    </lineage>
</organism>
<evidence type="ECO:0000313" key="4">
    <source>
        <dbReference type="EMBL" id="KFD63900.1"/>
    </source>
</evidence>
<dbReference type="GO" id="GO:0008270">
    <property type="term" value="F:zinc ion binding"/>
    <property type="evidence" value="ECO:0007669"/>
    <property type="project" value="UniProtKB-KW"/>
</dbReference>
<keyword evidence="1" id="KW-0863">Zinc-finger</keyword>
<dbReference type="GO" id="GO:0003676">
    <property type="term" value="F:nucleic acid binding"/>
    <property type="evidence" value="ECO:0007669"/>
    <property type="project" value="InterPro"/>
</dbReference>
<name>A0A085N354_9BILA</name>
<evidence type="ECO:0000256" key="2">
    <source>
        <dbReference type="SAM" id="MobiDB-lite"/>
    </source>
</evidence>
<dbReference type="SMART" id="SM00343">
    <property type="entry name" value="ZnF_C2HC"/>
    <property type="match status" value="1"/>
</dbReference>
<protein>
    <recommendedName>
        <fullName evidence="3">CCHC-type domain-containing protein</fullName>
    </recommendedName>
</protein>
<dbReference type="SUPFAM" id="SSF57756">
    <property type="entry name" value="Retrovirus zinc finger-like domains"/>
    <property type="match status" value="1"/>
</dbReference>
<proteinExistence type="predicted"/>
<keyword evidence="1" id="KW-0479">Metal-binding</keyword>
<feature type="compositionally biased region" description="Polar residues" evidence="2">
    <location>
        <begin position="182"/>
        <end position="199"/>
    </location>
</feature>
<dbReference type="Pfam" id="PF00098">
    <property type="entry name" value="zf-CCHC"/>
    <property type="match status" value="1"/>
</dbReference>
<sequence length="250" mass="28240">MESENAQMKEDLWSVTMQPKPDMSDSSWERANCRALGCITLSLGNDQTVHIARCETAHEAWQTLQQVHERSSSGSRLYLRRKLYSFRYVSGPMQSHITSMLQVIEQLRGAGVEIAVGGRIAALLNSLPESYSALVISLEGRAEPDLTVDYVCGRIQDEYIRRMENKKTTGVERNVEDVPLRSSASGSRQLQQRPKSFRSNKGIRSEDRQCYVCGKMGHIRRNCPGVQEKSNKVTNEKGDTTFALFFSRTN</sequence>
<dbReference type="InterPro" id="IPR001878">
    <property type="entry name" value="Znf_CCHC"/>
</dbReference>
<evidence type="ECO:0000256" key="1">
    <source>
        <dbReference type="PROSITE-ProRule" id="PRU00047"/>
    </source>
</evidence>
<feature type="domain" description="CCHC-type" evidence="3">
    <location>
        <begin position="210"/>
        <end position="224"/>
    </location>
</feature>
<evidence type="ECO:0000259" key="3">
    <source>
        <dbReference type="PROSITE" id="PS50158"/>
    </source>
</evidence>
<accession>A0A085N354</accession>
<feature type="region of interest" description="Disordered" evidence="2">
    <location>
        <begin position="172"/>
        <end position="202"/>
    </location>
</feature>
<reference evidence="4" key="1">
    <citation type="journal article" date="2014" name="Nat. Genet.">
        <title>Genome and transcriptome of the porcine whipworm Trichuris suis.</title>
        <authorList>
            <person name="Jex A.R."/>
            <person name="Nejsum P."/>
            <person name="Schwarz E.M."/>
            <person name="Hu L."/>
            <person name="Young N.D."/>
            <person name="Hall R.S."/>
            <person name="Korhonen P.K."/>
            <person name="Liao S."/>
            <person name="Thamsborg S."/>
            <person name="Xia J."/>
            <person name="Xu P."/>
            <person name="Wang S."/>
            <person name="Scheerlinck J.P."/>
            <person name="Hofmann A."/>
            <person name="Sternberg P.W."/>
            <person name="Wang J."/>
            <person name="Gasser R.B."/>
        </authorList>
    </citation>
    <scope>NUCLEOTIDE SEQUENCE [LARGE SCALE GENOMIC DNA]</scope>
    <source>
        <strain evidence="4">DCEP-RM93F</strain>
    </source>
</reference>
<dbReference type="Gene3D" id="4.10.60.10">
    <property type="entry name" value="Zinc finger, CCHC-type"/>
    <property type="match status" value="1"/>
</dbReference>
<dbReference type="EMBL" id="KL367564">
    <property type="protein sequence ID" value="KFD63900.1"/>
    <property type="molecule type" value="Genomic_DNA"/>
</dbReference>
<gene>
    <name evidence="4" type="ORF">M514_23891</name>
</gene>
<dbReference type="Proteomes" id="UP000030758">
    <property type="component" value="Unassembled WGS sequence"/>
</dbReference>
<dbReference type="Pfam" id="PF14223">
    <property type="entry name" value="Retrotran_gag_2"/>
    <property type="match status" value="1"/>
</dbReference>
<dbReference type="AlphaFoldDB" id="A0A085N354"/>